<gene>
    <name evidence="1" type="ORF">BAU25_25190</name>
</gene>
<proteinExistence type="predicted"/>
<accession>A0A1J9TSB4</accession>
<evidence type="ECO:0000313" key="2">
    <source>
        <dbReference type="Proteomes" id="UP000181873"/>
    </source>
</evidence>
<dbReference type="EMBL" id="MAOE01000036">
    <property type="protein sequence ID" value="OJD68689.1"/>
    <property type="molecule type" value="Genomic_DNA"/>
</dbReference>
<reference evidence="1 2" key="1">
    <citation type="submission" date="2016-06" db="EMBL/GenBank/DDBJ databases">
        <title>First insights into the genetic diversity and population structure of in the Bacillus cereus group bacteria from diverse marine environments.</title>
        <authorList>
            <person name="Liu Y."/>
            <person name="Lai Q."/>
            <person name="Shao Z."/>
        </authorList>
    </citation>
    <scope>NUCLEOTIDE SEQUENCE [LARGE SCALE GENOMIC DNA]</scope>
    <source>
        <strain evidence="1 2">N35-10-2</strain>
    </source>
</reference>
<organism evidence="1 2">
    <name type="scientific">Bacillus albus</name>
    <dbReference type="NCBI Taxonomy" id="2026189"/>
    <lineage>
        <taxon>Bacteria</taxon>
        <taxon>Bacillati</taxon>
        <taxon>Bacillota</taxon>
        <taxon>Bacilli</taxon>
        <taxon>Bacillales</taxon>
        <taxon>Bacillaceae</taxon>
        <taxon>Bacillus</taxon>
        <taxon>Bacillus cereus group</taxon>
    </lineage>
</organism>
<dbReference type="AlphaFoldDB" id="A0A1J9TSB4"/>
<comment type="caution">
    <text evidence="1">The sequence shown here is derived from an EMBL/GenBank/DDBJ whole genome shotgun (WGS) entry which is preliminary data.</text>
</comment>
<sequence length="95" mass="11114">MHKKICAKSQINTTTAISVVFFLLKINTLSLSTCSKKKNGFYKKTIILFHNLLILLSFPRETKIYIFLNAENHILALYNVNIAKNNRQRFFDFMI</sequence>
<evidence type="ECO:0000313" key="1">
    <source>
        <dbReference type="EMBL" id="OJD68689.1"/>
    </source>
</evidence>
<dbReference type="Proteomes" id="UP000181873">
    <property type="component" value="Unassembled WGS sequence"/>
</dbReference>
<protein>
    <submittedName>
        <fullName evidence="1">Uncharacterized protein</fullName>
    </submittedName>
</protein>
<name>A0A1J9TSB4_9BACI</name>